<sequence length="22" mass="2549">MAHLIAFILFLSYVEFGCLIFT</sequence>
<organism evidence="1">
    <name type="scientific">Arundo donax</name>
    <name type="common">Giant reed</name>
    <name type="synonym">Donax arundinaceus</name>
    <dbReference type="NCBI Taxonomy" id="35708"/>
    <lineage>
        <taxon>Eukaryota</taxon>
        <taxon>Viridiplantae</taxon>
        <taxon>Streptophyta</taxon>
        <taxon>Embryophyta</taxon>
        <taxon>Tracheophyta</taxon>
        <taxon>Spermatophyta</taxon>
        <taxon>Magnoliopsida</taxon>
        <taxon>Liliopsida</taxon>
        <taxon>Poales</taxon>
        <taxon>Poaceae</taxon>
        <taxon>PACMAD clade</taxon>
        <taxon>Arundinoideae</taxon>
        <taxon>Arundineae</taxon>
        <taxon>Arundo</taxon>
    </lineage>
</organism>
<protein>
    <submittedName>
        <fullName evidence="1">Uncharacterized protein</fullName>
    </submittedName>
</protein>
<accession>A0A0A9DYQ2</accession>
<reference evidence="1" key="2">
    <citation type="journal article" date="2015" name="Data Brief">
        <title>Shoot transcriptome of the giant reed, Arundo donax.</title>
        <authorList>
            <person name="Barrero R.A."/>
            <person name="Guerrero F.D."/>
            <person name="Moolhuijzen P."/>
            <person name="Goolsby J.A."/>
            <person name="Tidwell J."/>
            <person name="Bellgard S.E."/>
            <person name="Bellgard M.I."/>
        </authorList>
    </citation>
    <scope>NUCLEOTIDE SEQUENCE</scope>
    <source>
        <tissue evidence="1">Shoot tissue taken approximately 20 cm above the soil surface</tissue>
    </source>
</reference>
<evidence type="ECO:0000313" key="1">
    <source>
        <dbReference type="EMBL" id="JAD92926.1"/>
    </source>
</evidence>
<reference evidence="1" key="1">
    <citation type="submission" date="2014-09" db="EMBL/GenBank/DDBJ databases">
        <authorList>
            <person name="Magalhaes I.L.F."/>
            <person name="Oliveira U."/>
            <person name="Santos F.R."/>
            <person name="Vidigal T.H.D.A."/>
            <person name="Brescovit A.D."/>
            <person name="Santos A.J."/>
        </authorList>
    </citation>
    <scope>NUCLEOTIDE SEQUENCE</scope>
    <source>
        <tissue evidence="1">Shoot tissue taken approximately 20 cm above the soil surface</tissue>
    </source>
</reference>
<proteinExistence type="predicted"/>
<name>A0A0A9DYQ2_ARUDO</name>
<dbReference type="EMBL" id="GBRH01204969">
    <property type="protein sequence ID" value="JAD92926.1"/>
    <property type="molecule type" value="Transcribed_RNA"/>
</dbReference>
<dbReference type="AlphaFoldDB" id="A0A0A9DYQ2"/>